<dbReference type="AlphaFoldDB" id="A0A0C3BH41"/>
<proteinExistence type="predicted"/>
<name>A0A0C3BH41_SERVB</name>
<feature type="compositionally biased region" description="Polar residues" evidence="1">
    <location>
        <begin position="66"/>
        <end position="98"/>
    </location>
</feature>
<dbReference type="EMBL" id="KN824283">
    <property type="protein sequence ID" value="KIM30791.1"/>
    <property type="molecule type" value="Genomic_DNA"/>
</dbReference>
<organism evidence="2 3">
    <name type="scientific">Serendipita vermifera MAFF 305830</name>
    <dbReference type="NCBI Taxonomy" id="933852"/>
    <lineage>
        <taxon>Eukaryota</taxon>
        <taxon>Fungi</taxon>
        <taxon>Dikarya</taxon>
        <taxon>Basidiomycota</taxon>
        <taxon>Agaricomycotina</taxon>
        <taxon>Agaricomycetes</taxon>
        <taxon>Sebacinales</taxon>
        <taxon>Serendipitaceae</taxon>
        <taxon>Serendipita</taxon>
    </lineage>
</organism>
<gene>
    <name evidence="2" type="ORF">M408DRAFT_21621</name>
</gene>
<reference evidence="3" key="2">
    <citation type="submission" date="2015-01" db="EMBL/GenBank/DDBJ databases">
        <title>Evolutionary Origins and Diversification of the Mycorrhizal Mutualists.</title>
        <authorList>
            <consortium name="DOE Joint Genome Institute"/>
            <consortium name="Mycorrhizal Genomics Consortium"/>
            <person name="Kohler A."/>
            <person name="Kuo A."/>
            <person name="Nagy L.G."/>
            <person name="Floudas D."/>
            <person name="Copeland A."/>
            <person name="Barry K.W."/>
            <person name="Cichocki N."/>
            <person name="Veneault-Fourrey C."/>
            <person name="LaButti K."/>
            <person name="Lindquist E.A."/>
            <person name="Lipzen A."/>
            <person name="Lundell T."/>
            <person name="Morin E."/>
            <person name="Murat C."/>
            <person name="Riley R."/>
            <person name="Ohm R."/>
            <person name="Sun H."/>
            <person name="Tunlid A."/>
            <person name="Henrissat B."/>
            <person name="Grigoriev I.V."/>
            <person name="Hibbett D.S."/>
            <person name="Martin F."/>
        </authorList>
    </citation>
    <scope>NUCLEOTIDE SEQUENCE [LARGE SCALE GENOMIC DNA]</scope>
    <source>
        <strain evidence="3">MAFF 305830</strain>
    </source>
</reference>
<feature type="region of interest" description="Disordered" evidence="1">
    <location>
        <begin position="43"/>
        <end position="164"/>
    </location>
</feature>
<evidence type="ECO:0000313" key="2">
    <source>
        <dbReference type="EMBL" id="KIM30791.1"/>
    </source>
</evidence>
<dbReference type="HOGENOM" id="CLU_738026_0_0_1"/>
<evidence type="ECO:0000256" key="1">
    <source>
        <dbReference type="SAM" id="MobiDB-lite"/>
    </source>
</evidence>
<feature type="compositionally biased region" description="Low complexity" evidence="1">
    <location>
        <begin position="121"/>
        <end position="133"/>
    </location>
</feature>
<protein>
    <submittedName>
        <fullName evidence="2">Uncharacterized protein</fullName>
    </submittedName>
</protein>
<reference evidence="2 3" key="1">
    <citation type="submission" date="2014-04" db="EMBL/GenBank/DDBJ databases">
        <authorList>
            <consortium name="DOE Joint Genome Institute"/>
            <person name="Kuo A."/>
            <person name="Zuccaro A."/>
            <person name="Kohler A."/>
            <person name="Nagy L.G."/>
            <person name="Floudas D."/>
            <person name="Copeland A."/>
            <person name="Barry K.W."/>
            <person name="Cichocki N."/>
            <person name="Veneault-Fourrey C."/>
            <person name="LaButti K."/>
            <person name="Lindquist E.A."/>
            <person name="Lipzen A."/>
            <person name="Lundell T."/>
            <person name="Morin E."/>
            <person name="Murat C."/>
            <person name="Sun H."/>
            <person name="Tunlid A."/>
            <person name="Henrissat B."/>
            <person name="Grigoriev I.V."/>
            <person name="Hibbett D.S."/>
            <person name="Martin F."/>
            <person name="Nordberg H.P."/>
            <person name="Cantor M.N."/>
            <person name="Hua S.X."/>
        </authorList>
    </citation>
    <scope>NUCLEOTIDE SEQUENCE [LARGE SCALE GENOMIC DNA]</scope>
    <source>
        <strain evidence="2 3">MAFF 305830</strain>
    </source>
</reference>
<evidence type="ECO:0000313" key="3">
    <source>
        <dbReference type="Proteomes" id="UP000054097"/>
    </source>
</evidence>
<sequence length="375" mass="41576">MSTTAPFNLQEATEQQTFYDLQGFGNGFQEQINPYARWGMAGSSDGHNGSAPWPGGYGDFTRAATGESSDSLVDYGGTSQDFDGSAGNPSQLSASSHFQPRYHPAPQPNPNNEIHTHPQATSSSSTTNAGTSSQPHISKSDHVGPGQKRLAPYTSTKRTRRSTHNKACLTCQGGSCSGHSRSALEPLLPPVPVGLIGQQPSLGASTHHKLLLDLFELIESAFNDQAWFKGIGRSEEPTIEDDDYFVTSELIQKSQKSRFFALIYLDPDTGYYHCRIPHKIKKKGEHLDCIYQTLQSKDAIAHVRDCLGYKAYKCSGRDRHQACGQYFLTRERCNDHLSKKNREKEPMVQCDKCTAKPMLQRNLPRHLEMKHSEAQ</sequence>
<keyword evidence="3" id="KW-1185">Reference proteome</keyword>
<accession>A0A0C3BH41</accession>
<dbReference type="Proteomes" id="UP000054097">
    <property type="component" value="Unassembled WGS sequence"/>
</dbReference>